<organism evidence="1 2">
    <name type="scientific">Lithohypha guttulata</name>
    <dbReference type="NCBI Taxonomy" id="1690604"/>
    <lineage>
        <taxon>Eukaryota</taxon>
        <taxon>Fungi</taxon>
        <taxon>Dikarya</taxon>
        <taxon>Ascomycota</taxon>
        <taxon>Pezizomycotina</taxon>
        <taxon>Eurotiomycetes</taxon>
        <taxon>Chaetothyriomycetidae</taxon>
        <taxon>Chaetothyriales</taxon>
        <taxon>Trichomeriaceae</taxon>
        <taxon>Lithohypha</taxon>
    </lineage>
</organism>
<protein>
    <recommendedName>
        <fullName evidence="3">AB hydrolase-1 domain-containing protein</fullName>
    </recommendedName>
</protein>
<comment type="caution">
    <text evidence="1">The sequence shown here is derived from an EMBL/GenBank/DDBJ whole genome shotgun (WGS) entry which is preliminary data.</text>
</comment>
<dbReference type="Gene3D" id="3.40.50.1820">
    <property type="entry name" value="alpha/beta hydrolase"/>
    <property type="match status" value="1"/>
</dbReference>
<dbReference type="EMBL" id="JAVRRJ010000001">
    <property type="protein sequence ID" value="KAK5090560.1"/>
    <property type="molecule type" value="Genomic_DNA"/>
</dbReference>
<evidence type="ECO:0008006" key="3">
    <source>
        <dbReference type="Google" id="ProtNLM"/>
    </source>
</evidence>
<keyword evidence="2" id="KW-1185">Reference proteome</keyword>
<accession>A0AAN7T6U1</accession>
<dbReference type="AlphaFoldDB" id="A0AAN7T6U1"/>
<gene>
    <name evidence="1" type="ORF">LTR05_000734</name>
</gene>
<evidence type="ECO:0000313" key="2">
    <source>
        <dbReference type="Proteomes" id="UP001309876"/>
    </source>
</evidence>
<proteinExistence type="predicted"/>
<reference evidence="1 2" key="1">
    <citation type="submission" date="2023-08" db="EMBL/GenBank/DDBJ databases">
        <title>Black Yeasts Isolated from many extreme environments.</title>
        <authorList>
            <person name="Coleine C."/>
            <person name="Stajich J.E."/>
            <person name="Selbmann L."/>
        </authorList>
    </citation>
    <scope>NUCLEOTIDE SEQUENCE [LARGE SCALE GENOMIC DNA]</scope>
    <source>
        <strain evidence="1 2">CCFEE 5910</strain>
    </source>
</reference>
<dbReference type="InterPro" id="IPR029058">
    <property type="entry name" value="AB_hydrolase_fold"/>
</dbReference>
<evidence type="ECO:0000313" key="1">
    <source>
        <dbReference type="EMBL" id="KAK5090560.1"/>
    </source>
</evidence>
<name>A0AAN7T6U1_9EURO</name>
<dbReference type="Proteomes" id="UP001309876">
    <property type="component" value="Unassembled WGS sequence"/>
</dbReference>
<dbReference type="SUPFAM" id="SSF53474">
    <property type="entry name" value="alpha/beta-Hydrolases"/>
    <property type="match status" value="1"/>
</dbReference>
<sequence length="220" mass="25103">MDSPYLGGGISASFTSYFPEMIRDLVLIAPAGLIRDSHIGTVSKLLYSRTILFEPIVLRVLGKRLRKPVTLGATELNQPDDEGSTDPKKALQAEIAVDAPTRPILSRSYPHLRLEEAVNHQIDFHQGYVRSVLSSLRYAPIWRHHEDWKKLGEYLKAQDQEVLMILGEHDPVIKFDETREDVMDVLEGRVRIEVLETGHETCVSKADECAEHIRRHWNKE</sequence>